<dbReference type="InterPro" id="IPR033479">
    <property type="entry name" value="dCache_1"/>
</dbReference>
<evidence type="ECO:0000256" key="5">
    <source>
        <dbReference type="ARBA" id="ARBA00023136"/>
    </source>
</evidence>
<dbReference type="SMART" id="SM00283">
    <property type="entry name" value="MA"/>
    <property type="match status" value="1"/>
</dbReference>
<dbReference type="PRINTS" id="PR00260">
    <property type="entry name" value="CHEMTRNSDUCR"/>
</dbReference>
<comment type="caution">
    <text evidence="11">The sequence shown here is derived from an EMBL/GenBank/DDBJ whole genome shotgun (WGS) entry which is preliminary data.</text>
</comment>
<dbReference type="CDD" id="cd06225">
    <property type="entry name" value="HAMP"/>
    <property type="match status" value="1"/>
</dbReference>
<keyword evidence="4 8" id="KW-1133">Transmembrane helix</keyword>
<feature type="domain" description="Methyl-accepting transducer" evidence="9">
    <location>
        <begin position="354"/>
        <end position="583"/>
    </location>
</feature>
<dbReference type="InterPro" id="IPR004089">
    <property type="entry name" value="MCPsignal_dom"/>
</dbReference>
<accession>A0A554X072</accession>
<dbReference type="CDD" id="cd11386">
    <property type="entry name" value="MCP_signal"/>
    <property type="match status" value="1"/>
</dbReference>
<dbReference type="SMART" id="SM00304">
    <property type="entry name" value="HAMP"/>
    <property type="match status" value="1"/>
</dbReference>
<dbReference type="PANTHER" id="PTHR43531">
    <property type="entry name" value="PROTEIN ICFG"/>
    <property type="match status" value="1"/>
</dbReference>
<dbReference type="SUPFAM" id="SSF103190">
    <property type="entry name" value="Sensory domain-like"/>
    <property type="match status" value="1"/>
</dbReference>
<dbReference type="PROSITE" id="PS50885">
    <property type="entry name" value="HAMP"/>
    <property type="match status" value="1"/>
</dbReference>
<dbReference type="Pfam" id="PF02743">
    <property type="entry name" value="dCache_1"/>
    <property type="match status" value="1"/>
</dbReference>
<evidence type="ECO:0000256" key="8">
    <source>
        <dbReference type="SAM" id="Phobius"/>
    </source>
</evidence>
<evidence type="ECO:0000256" key="6">
    <source>
        <dbReference type="ARBA" id="ARBA00029447"/>
    </source>
</evidence>
<dbReference type="Gene3D" id="3.30.450.20">
    <property type="entry name" value="PAS domain"/>
    <property type="match status" value="2"/>
</dbReference>
<evidence type="ECO:0000259" key="10">
    <source>
        <dbReference type="PROSITE" id="PS50885"/>
    </source>
</evidence>
<evidence type="ECO:0000256" key="4">
    <source>
        <dbReference type="ARBA" id="ARBA00022989"/>
    </source>
</evidence>
<dbReference type="Proteomes" id="UP000318542">
    <property type="component" value="Unassembled WGS sequence"/>
</dbReference>
<dbReference type="EMBL" id="VJOL01000028">
    <property type="protein sequence ID" value="TSE29247.1"/>
    <property type="molecule type" value="Genomic_DNA"/>
</dbReference>
<evidence type="ECO:0000313" key="11">
    <source>
        <dbReference type="EMBL" id="TSE29247.1"/>
    </source>
</evidence>
<dbReference type="PROSITE" id="PS50111">
    <property type="entry name" value="CHEMOTAXIS_TRANSDUC_2"/>
    <property type="match status" value="1"/>
</dbReference>
<dbReference type="Pfam" id="PF00015">
    <property type="entry name" value="MCPsignal"/>
    <property type="match status" value="1"/>
</dbReference>
<dbReference type="InterPro" id="IPR004090">
    <property type="entry name" value="Chemotax_Me-accpt_rcpt"/>
</dbReference>
<dbReference type="CDD" id="cd12912">
    <property type="entry name" value="PDC2_MCP_like"/>
    <property type="match status" value="1"/>
</dbReference>
<dbReference type="GO" id="GO:0004888">
    <property type="term" value="F:transmembrane signaling receptor activity"/>
    <property type="evidence" value="ECO:0007669"/>
    <property type="project" value="InterPro"/>
</dbReference>
<dbReference type="RefSeq" id="WP_143902695.1">
    <property type="nucleotide sequence ID" value="NZ_VJOL01000028.1"/>
</dbReference>
<dbReference type="InterPro" id="IPR029151">
    <property type="entry name" value="Sensor-like_sf"/>
</dbReference>
<organism evidence="11 12">
    <name type="scientific">Tepidimonas thermarum</name>
    <dbReference type="NCBI Taxonomy" id="335431"/>
    <lineage>
        <taxon>Bacteria</taxon>
        <taxon>Pseudomonadati</taxon>
        <taxon>Pseudomonadota</taxon>
        <taxon>Betaproteobacteria</taxon>
        <taxon>Burkholderiales</taxon>
        <taxon>Tepidimonas</taxon>
    </lineage>
</organism>
<sequence length="610" mass="63647">MWGIQSLRWRLIVAATALAVVSVGVVSTVNILIARAAVRDTIAQDAAALAQARAAATADVIAVARRGVEALLPAVDEPDPLPSLQKVARTVGYDTTYIGYADKRTAFSSPQDLPPDYDPTTRPWYQLASRSEGVVLTEPYVDAGTKRLVLTLAAARRDGAQVQAVVAGDIFLDAVQASIDAIKPTPSSNAFIVARDGRLVVHPNLDLILQPAERLTPALAAGALAALDAQPVNATIDGQPRLLVARPIAGTDWRLVIAMHEGEAMAAVRALEINSLVGALVVGALSALVIGVLVHASLRPLRRLDAALEEVASGDSDLTRRLSTSGVREVARISEHFNAFVAKLQSVLVDIRHASTQVHTAAEEISAGNLDLSTRTEHAASSLEETAATMEELTDAVAQTAQHAQQANRRATEVAGAAERGGGVMQAVTTKMANISSTSQRVGEIVNVIDGIAFQTNILALNAAVEAARAGEAGRGFAVVAAEVRALAQRSAQAAKEIKTLIESSVGEVQEGSVLVNDAGAEIARIVEEVKALAAMIRDIAADAEHQQHGIAQIGAAVSALDQTTQQNAALVEQGAAAATALKQQAADLAAAVARFRIDHEAARPALPPR</sequence>
<feature type="transmembrane region" description="Helical" evidence="8">
    <location>
        <begin position="276"/>
        <end position="294"/>
    </location>
</feature>
<dbReference type="GO" id="GO:0005886">
    <property type="term" value="C:plasma membrane"/>
    <property type="evidence" value="ECO:0007669"/>
    <property type="project" value="UniProtKB-SubCell"/>
</dbReference>
<dbReference type="Gene3D" id="1.10.287.950">
    <property type="entry name" value="Methyl-accepting chemotaxis protein"/>
    <property type="match status" value="1"/>
</dbReference>
<evidence type="ECO:0000256" key="7">
    <source>
        <dbReference type="PROSITE-ProRule" id="PRU00284"/>
    </source>
</evidence>
<comment type="similarity">
    <text evidence="6">Belongs to the methyl-accepting chemotaxis (MCP) protein family.</text>
</comment>
<gene>
    <name evidence="11" type="primary">tsr_3</name>
    <name evidence="11" type="ORF">Tther_01594</name>
</gene>
<dbReference type="PANTHER" id="PTHR43531:SF16">
    <property type="entry name" value="METHYL-ACCEPTING CHEMOTAXIS PROTEIN II"/>
    <property type="match status" value="1"/>
</dbReference>
<dbReference type="OrthoDB" id="8576332at2"/>
<evidence type="ECO:0000259" key="9">
    <source>
        <dbReference type="PROSITE" id="PS50111"/>
    </source>
</evidence>
<name>A0A554X072_9BURK</name>
<dbReference type="CDD" id="cd12913">
    <property type="entry name" value="PDC1_MCP_like"/>
    <property type="match status" value="1"/>
</dbReference>
<keyword evidence="5 8" id="KW-0472">Membrane</keyword>
<dbReference type="FunFam" id="1.10.287.950:FF:000001">
    <property type="entry name" value="Methyl-accepting chemotaxis sensory transducer"/>
    <property type="match status" value="1"/>
</dbReference>
<evidence type="ECO:0000256" key="2">
    <source>
        <dbReference type="ARBA" id="ARBA00022475"/>
    </source>
</evidence>
<dbReference type="SUPFAM" id="SSF58104">
    <property type="entry name" value="Methyl-accepting chemotaxis protein (MCP) signaling domain"/>
    <property type="match status" value="1"/>
</dbReference>
<evidence type="ECO:0000313" key="12">
    <source>
        <dbReference type="Proteomes" id="UP000318542"/>
    </source>
</evidence>
<keyword evidence="3 8" id="KW-0812">Transmembrane</keyword>
<dbReference type="GO" id="GO:0006935">
    <property type="term" value="P:chemotaxis"/>
    <property type="evidence" value="ECO:0007669"/>
    <property type="project" value="InterPro"/>
</dbReference>
<dbReference type="Pfam" id="PF00672">
    <property type="entry name" value="HAMP"/>
    <property type="match status" value="1"/>
</dbReference>
<protein>
    <submittedName>
        <fullName evidence="11">Methyl-accepting chemotaxis protein I</fullName>
    </submittedName>
</protein>
<keyword evidence="7" id="KW-0807">Transducer</keyword>
<feature type="domain" description="HAMP" evidence="10">
    <location>
        <begin position="295"/>
        <end position="349"/>
    </location>
</feature>
<dbReference type="InterPro" id="IPR051310">
    <property type="entry name" value="MCP_chemotaxis"/>
</dbReference>
<reference evidence="11 12" key="1">
    <citation type="submission" date="2019-07" db="EMBL/GenBank/DDBJ databases">
        <title>Tepidimonas thermarum AA-1 draft genome.</title>
        <authorList>
            <person name="Da Costa M.S."/>
            <person name="Froufe H.J.C."/>
            <person name="Egas C."/>
            <person name="Albuquerque L."/>
        </authorList>
    </citation>
    <scope>NUCLEOTIDE SEQUENCE [LARGE SCALE GENOMIC DNA]</scope>
    <source>
        <strain evidence="11 12">AA-1</strain>
    </source>
</reference>
<dbReference type="InterPro" id="IPR003660">
    <property type="entry name" value="HAMP_dom"/>
</dbReference>
<dbReference type="AlphaFoldDB" id="A0A554X072"/>
<evidence type="ECO:0000256" key="3">
    <source>
        <dbReference type="ARBA" id="ARBA00022692"/>
    </source>
</evidence>
<proteinExistence type="inferred from homology"/>
<keyword evidence="12" id="KW-1185">Reference proteome</keyword>
<comment type="subcellular location">
    <subcellularLocation>
        <location evidence="1">Cell membrane</location>
        <topology evidence="1">Multi-pass membrane protein</topology>
    </subcellularLocation>
</comment>
<keyword evidence="2" id="KW-1003">Cell membrane</keyword>
<dbReference type="GO" id="GO:0007165">
    <property type="term" value="P:signal transduction"/>
    <property type="evidence" value="ECO:0007669"/>
    <property type="project" value="UniProtKB-KW"/>
</dbReference>
<evidence type="ECO:0000256" key="1">
    <source>
        <dbReference type="ARBA" id="ARBA00004651"/>
    </source>
</evidence>